<dbReference type="EMBL" id="LVXG01000012">
    <property type="protein sequence ID" value="OQP51129.1"/>
    <property type="molecule type" value="Genomic_DNA"/>
</dbReference>
<keyword evidence="1" id="KW-0227">DNA damage</keyword>
<keyword evidence="4" id="KW-1185">Reference proteome</keyword>
<dbReference type="PANTHER" id="PTHR42942">
    <property type="entry name" value="6-O-METHYLGUANINE DNA METHYLTRANSFERASE"/>
    <property type="match status" value="1"/>
</dbReference>
<dbReference type="SUPFAM" id="SSF46767">
    <property type="entry name" value="Methylated DNA-protein cysteine methyltransferase, C-terminal domain"/>
    <property type="match status" value="1"/>
</dbReference>
<dbReference type="AlphaFoldDB" id="A0A1V9EYH2"/>
<dbReference type="PANTHER" id="PTHR42942:SF1">
    <property type="entry name" value="ALKYLTRANSFERASE-LIKE PROTEIN 1"/>
    <property type="match status" value="1"/>
</dbReference>
<dbReference type="Proteomes" id="UP000192610">
    <property type="component" value="Unassembled WGS sequence"/>
</dbReference>
<dbReference type="InterPro" id="IPR014048">
    <property type="entry name" value="MethylDNA_cys_MeTrfase_DNA-bd"/>
</dbReference>
<dbReference type="InterPro" id="IPR036388">
    <property type="entry name" value="WH-like_DNA-bd_sf"/>
</dbReference>
<dbReference type="Pfam" id="PF01035">
    <property type="entry name" value="DNA_binding_1"/>
    <property type="match status" value="1"/>
</dbReference>
<evidence type="ECO:0000313" key="3">
    <source>
        <dbReference type="EMBL" id="OQP51129.1"/>
    </source>
</evidence>
<evidence type="ECO:0000256" key="1">
    <source>
        <dbReference type="ARBA" id="ARBA00022763"/>
    </source>
</evidence>
<accession>A0A1V9EYH2</accession>
<dbReference type="STRING" id="354355.SAMN05660816_00604"/>
<dbReference type="CDD" id="cd06445">
    <property type="entry name" value="ATase"/>
    <property type="match status" value="1"/>
</dbReference>
<gene>
    <name evidence="3" type="ORF">A4H97_01705</name>
</gene>
<sequence>MATVNPSGKKQETFFELVFEVARQIPKGRVTSYGAIASCLGTKLSARMVGWAMHAAHGAKPKIPAHRVVNRNGMLTGKHHFNPPSKMADLLKKEGIKVKNDTVVDFKTLFWDPSTELI</sequence>
<dbReference type="GO" id="GO:0032259">
    <property type="term" value="P:methylation"/>
    <property type="evidence" value="ECO:0007669"/>
    <property type="project" value="UniProtKB-KW"/>
</dbReference>
<dbReference type="InterPro" id="IPR052520">
    <property type="entry name" value="ATL_DNA_repair"/>
</dbReference>
<dbReference type="Gene3D" id="1.10.10.10">
    <property type="entry name" value="Winged helix-like DNA-binding domain superfamily/Winged helix DNA-binding domain"/>
    <property type="match status" value="1"/>
</dbReference>
<protein>
    <submittedName>
        <fullName evidence="3">Cysteine methyltransferase</fullName>
    </submittedName>
</protein>
<organism evidence="3 4">
    <name type="scientific">Niastella yeongjuensis</name>
    <dbReference type="NCBI Taxonomy" id="354355"/>
    <lineage>
        <taxon>Bacteria</taxon>
        <taxon>Pseudomonadati</taxon>
        <taxon>Bacteroidota</taxon>
        <taxon>Chitinophagia</taxon>
        <taxon>Chitinophagales</taxon>
        <taxon>Chitinophagaceae</taxon>
        <taxon>Niastella</taxon>
    </lineage>
</organism>
<dbReference type="InterPro" id="IPR036217">
    <property type="entry name" value="MethylDNA_cys_MeTrfase_DNAb"/>
</dbReference>
<name>A0A1V9EYH2_9BACT</name>
<keyword evidence="3" id="KW-0489">Methyltransferase</keyword>
<evidence type="ECO:0000259" key="2">
    <source>
        <dbReference type="Pfam" id="PF01035"/>
    </source>
</evidence>
<keyword evidence="3" id="KW-0808">Transferase</keyword>
<reference evidence="4" key="1">
    <citation type="submission" date="2016-04" db="EMBL/GenBank/DDBJ databases">
        <authorList>
            <person name="Chen L."/>
            <person name="Zhuang W."/>
            <person name="Wang G."/>
        </authorList>
    </citation>
    <scope>NUCLEOTIDE SEQUENCE [LARGE SCALE GENOMIC DNA]</scope>
    <source>
        <strain evidence="4">17621</strain>
    </source>
</reference>
<feature type="domain" description="Methylated-DNA-[protein]-cysteine S-methyltransferase DNA binding" evidence="2">
    <location>
        <begin position="14"/>
        <end position="96"/>
    </location>
</feature>
<dbReference type="GO" id="GO:0008168">
    <property type="term" value="F:methyltransferase activity"/>
    <property type="evidence" value="ECO:0007669"/>
    <property type="project" value="UniProtKB-KW"/>
</dbReference>
<comment type="caution">
    <text evidence="3">The sequence shown here is derived from an EMBL/GenBank/DDBJ whole genome shotgun (WGS) entry which is preliminary data.</text>
</comment>
<dbReference type="GO" id="GO:0006281">
    <property type="term" value="P:DNA repair"/>
    <property type="evidence" value="ECO:0007669"/>
    <property type="project" value="InterPro"/>
</dbReference>
<proteinExistence type="predicted"/>
<evidence type="ECO:0000313" key="4">
    <source>
        <dbReference type="Proteomes" id="UP000192610"/>
    </source>
</evidence>